<dbReference type="Proteomes" id="UP000249248">
    <property type="component" value="Unassembled WGS sequence"/>
</dbReference>
<comment type="caution">
    <text evidence="1">The sequence shown here is derived from an EMBL/GenBank/DDBJ whole genome shotgun (WGS) entry which is preliminary data.</text>
</comment>
<sequence length="275" mass="30050">MKQLIIGWFIWCSVFTFGQGRVDGFLKGKGNLDIALGSNYEANKQYYAGNNLINLSRDILSFSAFFAYGITDKLDVNFSVPYVSVNSAEKSIQDPALFIKYHITSISLKAGDHNLGKLNLIFAAGFSANINDYQTAGGNAIGQQAKTIDLRPVIHYQANSGWFATLQGGYNYKFEPVPDAIPFALKVGLAKAKWYADVWYDGQHGIGGFDYLGTPAPPSFRELGVSYHKIGGTFYKPINQYLGVFGGLSYMLAGRNISKGAGGNIGFVFKPAIKK</sequence>
<evidence type="ECO:0000313" key="2">
    <source>
        <dbReference type="Proteomes" id="UP000249248"/>
    </source>
</evidence>
<protein>
    <submittedName>
        <fullName evidence="1">Uncharacterized protein</fullName>
    </submittedName>
</protein>
<evidence type="ECO:0000313" key="1">
    <source>
        <dbReference type="EMBL" id="PZE15759.1"/>
    </source>
</evidence>
<name>A0A2W1MUL9_9FLAO</name>
<dbReference type="RefSeq" id="WP_111064594.1">
    <property type="nucleotide sequence ID" value="NZ_JBHUCU010000001.1"/>
</dbReference>
<accession>A0A2W1MUL9</accession>
<proteinExistence type="predicted"/>
<dbReference type="EMBL" id="QKSB01000017">
    <property type="protein sequence ID" value="PZE15759.1"/>
    <property type="molecule type" value="Genomic_DNA"/>
</dbReference>
<organism evidence="1 2">
    <name type="scientific">Putridiphycobacter roseus</name>
    <dbReference type="NCBI Taxonomy" id="2219161"/>
    <lineage>
        <taxon>Bacteria</taxon>
        <taxon>Pseudomonadati</taxon>
        <taxon>Bacteroidota</taxon>
        <taxon>Flavobacteriia</taxon>
        <taxon>Flavobacteriales</taxon>
        <taxon>Crocinitomicaceae</taxon>
        <taxon>Putridiphycobacter</taxon>
    </lineage>
</organism>
<reference evidence="1 2" key="1">
    <citation type="submission" date="2018-06" db="EMBL/GenBank/DDBJ databases">
        <title>The draft genome sequence of Crocinitomix sp. SM1701.</title>
        <authorList>
            <person name="Zhang X."/>
        </authorList>
    </citation>
    <scope>NUCLEOTIDE SEQUENCE [LARGE SCALE GENOMIC DNA]</scope>
    <source>
        <strain evidence="1 2">SM1701</strain>
    </source>
</reference>
<gene>
    <name evidence="1" type="ORF">DNU06_16415</name>
</gene>
<dbReference type="AlphaFoldDB" id="A0A2W1MUL9"/>
<keyword evidence="2" id="KW-1185">Reference proteome</keyword>
<dbReference type="OrthoDB" id="1413291at2"/>